<proteinExistence type="predicted"/>
<evidence type="ECO:0008006" key="3">
    <source>
        <dbReference type="Google" id="ProtNLM"/>
    </source>
</evidence>
<sequence>MQGNATGLALGLLEELEHARPSFVFHLALQTLANKVAVLELKTTVKKEMLRYDSAHSKLIKRRIAVNDLRVALPKSCDHLGQNLERQLDRLERAGFPKELKSSVTEVLLKEARNEGRARCRSSSRPNARPVALPCIHRFSHRQKKVAAKCGVPVAFSVPEKLARISRW</sequence>
<evidence type="ECO:0000313" key="1">
    <source>
        <dbReference type="EMBL" id="KAH7935399.1"/>
    </source>
</evidence>
<accession>A0A9D4PDG9</accession>
<dbReference type="EMBL" id="JABSTV010001255">
    <property type="protein sequence ID" value="KAH7935399.1"/>
    <property type="molecule type" value="Genomic_DNA"/>
</dbReference>
<dbReference type="Proteomes" id="UP000821837">
    <property type="component" value="Unassembled WGS sequence"/>
</dbReference>
<reference evidence="1" key="2">
    <citation type="submission" date="2021-09" db="EMBL/GenBank/DDBJ databases">
        <authorList>
            <person name="Jia N."/>
            <person name="Wang J."/>
            <person name="Shi W."/>
            <person name="Du L."/>
            <person name="Sun Y."/>
            <person name="Zhan W."/>
            <person name="Jiang J."/>
            <person name="Wang Q."/>
            <person name="Zhang B."/>
            <person name="Ji P."/>
            <person name="Sakyi L.B."/>
            <person name="Cui X."/>
            <person name="Yuan T."/>
            <person name="Jiang B."/>
            <person name="Yang W."/>
            <person name="Lam T.T.-Y."/>
            <person name="Chang Q."/>
            <person name="Ding S."/>
            <person name="Wang X."/>
            <person name="Zhu J."/>
            <person name="Ruan X."/>
            <person name="Zhao L."/>
            <person name="Wei J."/>
            <person name="Que T."/>
            <person name="Du C."/>
            <person name="Cheng J."/>
            <person name="Dai P."/>
            <person name="Han X."/>
            <person name="Huang E."/>
            <person name="Gao Y."/>
            <person name="Liu J."/>
            <person name="Shao H."/>
            <person name="Ye R."/>
            <person name="Li L."/>
            <person name="Wei W."/>
            <person name="Wang X."/>
            <person name="Wang C."/>
            <person name="Huo Q."/>
            <person name="Li W."/>
            <person name="Guo W."/>
            <person name="Chen H."/>
            <person name="Chen S."/>
            <person name="Zhou L."/>
            <person name="Zhou L."/>
            <person name="Ni X."/>
            <person name="Tian J."/>
            <person name="Zhou Y."/>
            <person name="Sheng Y."/>
            <person name="Liu T."/>
            <person name="Pan Y."/>
            <person name="Xia L."/>
            <person name="Li J."/>
            <person name="Zhao F."/>
            <person name="Cao W."/>
        </authorList>
    </citation>
    <scope>NUCLEOTIDE SEQUENCE</scope>
    <source>
        <strain evidence="1">Rsan-2018</strain>
        <tissue evidence="1">Larvae</tissue>
    </source>
</reference>
<evidence type="ECO:0000313" key="2">
    <source>
        <dbReference type="Proteomes" id="UP000821837"/>
    </source>
</evidence>
<reference evidence="1" key="1">
    <citation type="journal article" date="2020" name="Cell">
        <title>Large-Scale Comparative Analyses of Tick Genomes Elucidate Their Genetic Diversity and Vector Capacities.</title>
        <authorList>
            <consortium name="Tick Genome and Microbiome Consortium (TIGMIC)"/>
            <person name="Jia N."/>
            <person name="Wang J."/>
            <person name="Shi W."/>
            <person name="Du L."/>
            <person name="Sun Y."/>
            <person name="Zhan W."/>
            <person name="Jiang J.F."/>
            <person name="Wang Q."/>
            <person name="Zhang B."/>
            <person name="Ji P."/>
            <person name="Bell-Sakyi L."/>
            <person name="Cui X.M."/>
            <person name="Yuan T.T."/>
            <person name="Jiang B.G."/>
            <person name="Yang W.F."/>
            <person name="Lam T.T."/>
            <person name="Chang Q.C."/>
            <person name="Ding S.J."/>
            <person name="Wang X.J."/>
            <person name="Zhu J.G."/>
            <person name="Ruan X.D."/>
            <person name="Zhao L."/>
            <person name="Wei J.T."/>
            <person name="Ye R.Z."/>
            <person name="Que T.C."/>
            <person name="Du C.H."/>
            <person name="Zhou Y.H."/>
            <person name="Cheng J.X."/>
            <person name="Dai P.F."/>
            <person name="Guo W.B."/>
            <person name="Han X.H."/>
            <person name="Huang E.J."/>
            <person name="Li L.F."/>
            <person name="Wei W."/>
            <person name="Gao Y.C."/>
            <person name="Liu J.Z."/>
            <person name="Shao H.Z."/>
            <person name="Wang X."/>
            <person name="Wang C.C."/>
            <person name="Yang T.C."/>
            <person name="Huo Q.B."/>
            <person name="Li W."/>
            <person name="Chen H.Y."/>
            <person name="Chen S.E."/>
            <person name="Zhou L.G."/>
            <person name="Ni X.B."/>
            <person name="Tian J.H."/>
            <person name="Sheng Y."/>
            <person name="Liu T."/>
            <person name="Pan Y.S."/>
            <person name="Xia L.Y."/>
            <person name="Li J."/>
            <person name="Zhao F."/>
            <person name="Cao W.C."/>
        </authorList>
    </citation>
    <scope>NUCLEOTIDE SEQUENCE</scope>
    <source>
        <strain evidence="1">Rsan-2018</strain>
    </source>
</reference>
<organism evidence="1 2">
    <name type="scientific">Rhipicephalus sanguineus</name>
    <name type="common">Brown dog tick</name>
    <name type="synonym">Ixodes sanguineus</name>
    <dbReference type="NCBI Taxonomy" id="34632"/>
    <lineage>
        <taxon>Eukaryota</taxon>
        <taxon>Metazoa</taxon>
        <taxon>Ecdysozoa</taxon>
        <taxon>Arthropoda</taxon>
        <taxon>Chelicerata</taxon>
        <taxon>Arachnida</taxon>
        <taxon>Acari</taxon>
        <taxon>Parasitiformes</taxon>
        <taxon>Ixodida</taxon>
        <taxon>Ixodoidea</taxon>
        <taxon>Ixodidae</taxon>
        <taxon>Rhipicephalinae</taxon>
        <taxon>Rhipicephalus</taxon>
        <taxon>Rhipicephalus</taxon>
    </lineage>
</organism>
<comment type="caution">
    <text evidence="1">The sequence shown here is derived from an EMBL/GenBank/DDBJ whole genome shotgun (WGS) entry which is preliminary data.</text>
</comment>
<gene>
    <name evidence="1" type="ORF">HPB52_007371</name>
</gene>
<dbReference type="AlphaFoldDB" id="A0A9D4PDG9"/>
<protein>
    <recommendedName>
        <fullName evidence="3">Tick transposon</fullName>
    </recommendedName>
</protein>
<name>A0A9D4PDG9_RHISA</name>
<keyword evidence="2" id="KW-1185">Reference proteome</keyword>